<organism evidence="1 2">
    <name type="scientific">Cytophaga hutchinsonii (strain ATCC 33406 / DSM 1761 / CIP 103989 / NBRC 15051 / NCIMB 9469 / D465)</name>
    <dbReference type="NCBI Taxonomy" id="269798"/>
    <lineage>
        <taxon>Bacteria</taxon>
        <taxon>Pseudomonadati</taxon>
        <taxon>Bacteroidota</taxon>
        <taxon>Cytophagia</taxon>
        <taxon>Cytophagales</taxon>
        <taxon>Cytophagaceae</taxon>
        <taxon>Cytophaga</taxon>
    </lineage>
</organism>
<dbReference type="AlphaFoldDB" id="A0A6N4SSW0"/>
<protein>
    <submittedName>
        <fullName evidence="1">Uncharacterized protein</fullName>
    </submittedName>
</protein>
<dbReference type="RefSeq" id="WP_011585561.1">
    <property type="nucleotide sequence ID" value="NC_008255.1"/>
</dbReference>
<keyword evidence="2" id="KW-1185">Reference proteome</keyword>
<name>A0A6N4SSW0_CYTH3</name>
<evidence type="ECO:0000313" key="1">
    <source>
        <dbReference type="EMBL" id="ABG59444.1"/>
    </source>
</evidence>
<proteinExistence type="predicted"/>
<sequence>MTDIEFELIDSLYFVQTFGFLCNELELNEHDLKALLIGMVQKEWVKVLDKESDEEILSPEIWSANCSGYHYLATKKGLFAHNSL</sequence>
<dbReference type="EMBL" id="CP000383">
    <property type="protein sequence ID" value="ABG59444.1"/>
    <property type="molecule type" value="Genomic_DNA"/>
</dbReference>
<gene>
    <name evidence="1" type="ordered locus">CHU_2181</name>
</gene>
<dbReference type="KEGG" id="chu:CHU_2181"/>
<reference evidence="1 2" key="1">
    <citation type="journal article" date="2007" name="Appl. Environ. Microbiol.">
        <title>Genome sequence of the cellulolytic gliding bacterium Cytophaga hutchinsonii.</title>
        <authorList>
            <person name="Xie G."/>
            <person name="Bruce D.C."/>
            <person name="Challacombe J.F."/>
            <person name="Chertkov O."/>
            <person name="Detter J.C."/>
            <person name="Gilna P."/>
            <person name="Han C.S."/>
            <person name="Lucas S."/>
            <person name="Misra M."/>
            <person name="Myers G.L."/>
            <person name="Richardson P."/>
            <person name="Tapia R."/>
            <person name="Thayer N."/>
            <person name="Thompson L.S."/>
            <person name="Brettin T.S."/>
            <person name="Henrissat B."/>
            <person name="Wilson D.B."/>
            <person name="McBride M.J."/>
        </authorList>
    </citation>
    <scope>NUCLEOTIDE SEQUENCE [LARGE SCALE GENOMIC DNA]</scope>
    <source>
        <strain evidence="2">ATCC 33406 / DSM 1761 / CIP 103989 / NBRC 15051 / NCIMB 9469 / D465</strain>
    </source>
</reference>
<dbReference type="OrthoDB" id="981781at2"/>
<accession>A0A6N4SSW0</accession>
<evidence type="ECO:0000313" key="2">
    <source>
        <dbReference type="Proteomes" id="UP000001822"/>
    </source>
</evidence>
<dbReference type="Proteomes" id="UP000001822">
    <property type="component" value="Chromosome"/>
</dbReference>